<dbReference type="RefSeq" id="WP_070934190.1">
    <property type="nucleotide sequence ID" value="NZ_MIPT01000001.1"/>
</dbReference>
<feature type="transmembrane region" description="Helical" evidence="5">
    <location>
        <begin position="63"/>
        <end position="83"/>
    </location>
</feature>
<dbReference type="Pfam" id="PF25487">
    <property type="entry name" value="ETR1_N"/>
    <property type="match status" value="1"/>
</dbReference>
<dbReference type="SMART" id="SM00448">
    <property type="entry name" value="REC"/>
    <property type="match status" value="1"/>
</dbReference>
<dbReference type="CDD" id="cd00156">
    <property type="entry name" value="REC"/>
    <property type="match status" value="1"/>
</dbReference>
<dbReference type="SUPFAM" id="SSF47384">
    <property type="entry name" value="Homodimeric domain of signal transducing histidine kinase"/>
    <property type="match status" value="1"/>
</dbReference>
<keyword evidence="3 4" id="KW-0597">Phosphoprotein</keyword>
<dbReference type="InterPro" id="IPR036097">
    <property type="entry name" value="HisK_dim/P_sf"/>
</dbReference>
<sequence length="540" mass="57615">MLDLFRPFFDGSYAPHGYCLLWQPELIWTHVIADALIALAYFSIPLVLISFVRRRNDIVFGKVFWLFALFITACGLTHVMAIWTLWDSVYGLEAIVKVVTAGASVATAATLWPLLPKALALPSPAALRAANAELAATISERDAALARMREEMAQREQAEAALLQSRKLEALGMLSGGIAHDFNNLLQAVGGNLELIERRSTEPDRVQRWSRNAHKAVQHGKALTSQMLAFSRVQKLVMATVSVAAVLDNVSELLKGSIGPSNRLEIVPIDEDLAVATDKAQLELAILNLVINARDAMPKGGTIAISAEGRTGDVHADLPVGDYVEISVRDNGVGMLPEVLERALEPFFTTKVVGEGAGLGLSMVFGVARQSGGTVQLDSTPGAGTTVSLILPRVPMRAVGEEEGNVAETVAEGGRSLAGRSILLIDDDDGVRETLVEALSEAEAKVVSASSGDVGLQHLRRMRPDLLVVDFAMPGLSGAEVASLARATHAGLPVLIVTGHARTAEVDAIAGPRVTVLQKPFSADTLIRTANSMIAESRRD</sequence>
<evidence type="ECO:0000259" key="7">
    <source>
        <dbReference type="PROSITE" id="PS50110"/>
    </source>
</evidence>
<dbReference type="GO" id="GO:0000155">
    <property type="term" value="F:phosphorelay sensor kinase activity"/>
    <property type="evidence" value="ECO:0007669"/>
    <property type="project" value="InterPro"/>
</dbReference>
<dbReference type="InterPro" id="IPR005467">
    <property type="entry name" value="His_kinase_dom"/>
</dbReference>
<dbReference type="Gene3D" id="3.30.565.10">
    <property type="entry name" value="Histidine kinase-like ATPase, C-terminal domain"/>
    <property type="match status" value="1"/>
</dbReference>
<dbReference type="Proteomes" id="UP000179467">
    <property type="component" value="Unassembled WGS sequence"/>
</dbReference>
<dbReference type="OrthoDB" id="9796100at2"/>
<dbReference type="InterPro" id="IPR011006">
    <property type="entry name" value="CheY-like_superfamily"/>
</dbReference>
<reference evidence="8 9" key="1">
    <citation type="submission" date="2016-09" db="EMBL/GenBank/DDBJ databases">
        <title>Metabolic pathway, cell adaptation mechanisms and a novel monoxygenase revealed through proteogenomic-transcription analysis of a Sphingomonas haloaromaticamans strain degrading the fungicide ortho-phenylphenol.</title>
        <authorList>
            <person name="Perruchon C."/>
            <person name="Papadopoulou E.S."/>
            <person name="Rousidou C."/>
            <person name="Vasileiadis S."/>
            <person name="Tanou G."/>
            <person name="Amoutzias G."/>
            <person name="Molassiotis A."/>
            <person name="Karpouzas D.G."/>
        </authorList>
    </citation>
    <scope>NUCLEOTIDE SEQUENCE [LARGE SCALE GENOMIC DNA]</scope>
    <source>
        <strain evidence="8 9">P3</strain>
    </source>
</reference>
<dbReference type="SMART" id="SM00387">
    <property type="entry name" value="HATPase_c"/>
    <property type="match status" value="1"/>
</dbReference>
<dbReference type="InterPro" id="IPR036890">
    <property type="entry name" value="HATPase_C_sf"/>
</dbReference>
<evidence type="ECO:0000256" key="3">
    <source>
        <dbReference type="ARBA" id="ARBA00022553"/>
    </source>
</evidence>
<dbReference type="InterPro" id="IPR004358">
    <property type="entry name" value="Sig_transdc_His_kin-like_C"/>
</dbReference>
<dbReference type="EMBL" id="MIPT01000001">
    <property type="protein sequence ID" value="OHT20744.1"/>
    <property type="molecule type" value="Genomic_DNA"/>
</dbReference>
<comment type="caution">
    <text evidence="8">The sequence shown here is derived from an EMBL/GenBank/DDBJ whole genome shotgun (WGS) entry which is preliminary data.</text>
</comment>
<feature type="modified residue" description="4-aspartylphosphate" evidence="4">
    <location>
        <position position="470"/>
    </location>
</feature>
<feature type="transmembrane region" description="Helical" evidence="5">
    <location>
        <begin position="27"/>
        <end position="51"/>
    </location>
</feature>
<gene>
    <name evidence="8" type="ORF">BHE75_02746</name>
</gene>
<dbReference type="InterPro" id="IPR001789">
    <property type="entry name" value="Sig_transdc_resp-reg_receiver"/>
</dbReference>
<evidence type="ECO:0000256" key="1">
    <source>
        <dbReference type="ARBA" id="ARBA00000085"/>
    </source>
</evidence>
<dbReference type="EC" id="2.7.13.3" evidence="2"/>
<dbReference type="InterPro" id="IPR058544">
    <property type="entry name" value="ETR1_N"/>
</dbReference>
<dbReference type="InterPro" id="IPR003594">
    <property type="entry name" value="HATPase_dom"/>
</dbReference>
<proteinExistence type="predicted"/>
<dbReference type="PANTHER" id="PTHR43065:SF42">
    <property type="entry name" value="TWO-COMPONENT SENSOR PPRA"/>
    <property type="match status" value="1"/>
</dbReference>
<feature type="domain" description="Response regulatory" evidence="7">
    <location>
        <begin position="421"/>
        <end position="534"/>
    </location>
</feature>
<keyword evidence="5" id="KW-0472">Membrane</keyword>
<keyword evidence="9" id="KW-1185">Reference proteome</keyword>
<name>A0A1S1HEY1_9SPHN</name>
<dbReference type="PANTHER" id="PTHR43065">
    <property type="entry name" value="SENSOR HISTIDINE KINASE"/>
    <property type="match status" value="1"/>
</dbReference>
<dbReference type="PRINTS" id="PR00344">
    <property type="entry name" value="BCTRLSENSOR"/>
</dbReference>
<comment type="catalytic activity">
    <reaction evidence="1">
        <text>ATP + protein L-histidine = ADP + protein N-phospho-L-histidine.</text>
        <dbReference type="EC" id="2.7.13.3"/>
    </reaction>
</comment>
<keyword evidence="5" id="KW-1133">Transmembrane helix</keyword>
<dbReference type="AlphaFoldDB" id="A0A1S1HEY1"/>
<evidence type="ECO:0000313" key="9">
    <source>
        <dbReference type="Proteomes" id="UP000179467"/>
    </source>
</evidence>
<evidence type="ECO:0000256" key="4">
    <source>
        <dbReference type="PROSITE-ProRule" id="PRU00169"/>
    </source>
</evidence>
<dbReference type="Gene3D" id="1.10.287.130">
    <property type="match status" value="1"/>
</dbReference>
<dbReference type="Gene3D" id="3.40.50.2300">
    <property type="match status" value="1"/>
</dbReference>
<dbReference type="SUPFAM" id="SSF55874">
    <property type="entry name" value="ATPase domain of HSP90 chaperone/DNA topoisomerase II/histidine kinase"/>
    <property type="match status" value="1"/>
</dbReference>
<dbReference type="InterPro" id="IPR003661">
    <property type="entry name" value="HisK_dim/P_dom"/>
</dbReference>
<dbReference type="SMART" id="SM00388">
    <property type="entry name" value="HisKA"/>
    <property type="match status" value="1"/>
</dbReference>
<dbReference type="PROSITE" id="PS50109">
    <property type="entry name" value="HIS_KIN"/>
    <property type="match status" value="1"/>
</dbReference>
<feature type="domain" description="Histidine kinase" evidence="6">
    <location>
        <begin position="177"/>
        <end position="395"/>
    </location>
</feature>
<evidence type="ECO:0000256" key="2">
    <source>
        <dbReference type="ARBA" id="ARBA00012438"/>
    </source>
</evidence>
<protein>
    <recommendedName>
        <fullName evidence="2">histidine kinase</fullName>
        <ecNumber evidence="2">2.7.13.3</ecNumber>
    </recommendedName>
</protein>
<evidence type="ECO:0000256" key="5">
    <source>
        <dbReference type="SAM" id="Phobius"/>
    </source>
</evidence>
<dbReference type="Pfam" id="PF00072">
    <property type="entry name" value="Response_reg"/>
    <property type="match status" value="1"/>
</dbReference>
<dbReference type="PROSITE" id="PS50110">
    <property type="entry name" value="RESPONSE_REGULATORY"/>
    <property type="match status" value="1"/>
</dbReference>
<evidence type="ECO:0000259" key="6">
    <source>
        <dbReference type="PROSITE" id="PS50109"/>
    </source>
</evidence>
<organism evidence="8 9">
    <name type="scientific">Edaphosphingomonas haloaromaticamans</name>
    <dbReference type="NCBI Taxonomy" id="653954"/>
    <lineage>
        <taxon>Bacteria</taxon>
        <taxon>Pseudomonadati</taxon>
        <taxon>Pseudomonadota</taxon>
        <taxon>Alphaproteobacteria</taxon>
        <taxon>Sphingomonadales</taxon>
        <taxon>Rhizorhabdaceae</taxon>
        <taxon>Edaphosphingomonas</taxon>
    </lineage>
</organism>
<dbReference type="CDD" id="cd00082">
    <property type="entry name" value="HisKA"/>
    <property type="match status" value="1"/>
</dbReference>
<keyword evidence="5" id="KW-0812">Transmembrane</keyword>
<accession>A0A1S1HEY1</accession>
<dbReference type="SUPFAM" id="SSF52172">
    <property type="entry name" value="CheY-like"/>
    <property type="match status" value="1"/>
</dbReference>
<dbReference type="Pfam" id="PF02518">
    <property type="entry name" value="HATPase_c"/>
    <property type="match status" value="1"/>
</dbReference>
<evidence type="ECO:0000313" key="8">
    <source>
        <dbReference type="EMBL" id="OHT20744.1"/>
    </source>
</evidence>